<feature type="signal peptide" evidence="16">
    <location>
        <begin position="1"/>
        <end position="19"/>
    </location>
</feature>
<evidence type="ECO:0000256" key="9">
    <source>
        <dbReference type="ARBA" id="ARBA00022824"/>
    </source>
</evidence>
<evidence type="ECO:0000256" key="3">
    <source>
        <dbReference type="ARBA" id="ARBA00010600"/>
    </source>
</evidence>
<gene>
    <name evidence="17" type="ORF">COHA_007677</name>
</gene>
<dbReference type="EC" id="2.4.1.256" evidence="4 14"/>
<evidence type="ECO:0000256" key="1">
    <source>
        <dbReference type="ARBA" id="ARBA00004477"/>
    </source>
</evidence>
<feature type="transmembrane region" description="Helical" evidence="14">
    <location>
        <begin position="408"/>
        <end position="428"/>
    </location>
</feature>
<dbReference type="GO" id="GO:0005789">
    <property type="term" value="C:endoplasmic reticulum membrane"/>
    <property type="evidence" value="ECO:0007669"/>
    <property type="project" value="UniProtKB-SubCell"/>
</dbReference>
<comment type="pathway">
    <text evidence="2">Protein modification; protein glycosylation.</text>
</comment>
<accession>A0AAD5GZN5</accession>
<keyword evidence="16" id="KW-0732">Signal</keyword>
<dbReference type="GO" id="GO:0006488">
    <property type="term" value="P:dolichol-linked oligosaccharide biosynthetic process"/>
    <property type="evidence" value="ECO:0007669"/>
    <property type="project" value="UniProtKB-UniRule"/>
</dbReference>
<feature type="transmembrane region" description="Helical" evidence="14">
    <location>
        <begin position="382"/>
        <end position="401"/>
    </location>
</feature>
<dbReference type="Proteomes" id="UP001205105">
    <property type="component" value="Unassembled WGS sequence"/>
</dbReference>
<evidence type="ECO:0000256" key="11">
    <source>
        <dbReference type="ARBA" id="ARBA00023136"/>
    </source>
</evidence>
<dbReference type="AlphaFoldDB" id="A0AAD5GZN5"/>
<evidence type="ECO:0000256" key="13">
    <source>
        <dbReference type="ARBA" id="ARBA00048064"/>
    </source>
</evidence>
<comment type="similarity">
    <text evidence="3 14">Belongs to the ALG10 glucosyltransferase family.</text>
</comment>
<feature type="transmembrane region" description="Helical" evidence="14">
    <location>
        <begin position="448"/>
        <end position="471"/>
    </location>
</feature>
<dbReference type="Pfam" id="PF04922">
    <property type="entry name" value="DIE2_ALG10"/>
    <property type="match status" value="1"/>
</dbReference>
<comment type="catalytic activity">
    <reaction evidence="13">
        <text>an alpha-D-Glc-(1-&gt;3)-alpha-D-Glc-(1-&gt;3)-alpha-D-Man-(1-&gt;2)-alpha-D-Man-(1-&gt;2)-alpha-D-Man-(1-&gt;3)-[alpha-D-Man-(1-&gt;2)-alpha-D-Man-(1-&gt;3)-[alpha-D-Man-(1-&gt;2)-alpha-D-Man-(1-&gt;6)]-alpha-D-Man-(1-&gt;6)]-beta-D-Man-(1-&gt;4)-beta-D-GlcNAc-(1-&gt;4)-alpha-D-GlcNAc-diphospho-di-trans,poly-cis-dolichol + a di-trans,poly-cis-dolichyl beta-D-glucosyl phosphate = a alpha-D-Glc-(1-&gt;2)-alpha-D-Glc-(1-&gt;3)-alpha-D-Glc-(1-&gt;3)-alpha-D-Man-(1-&gt;2)-alpha-D-Man-(1-&gt;2)-alpha-D-Man-(1-&gt;3)-[alpha-D-Man-(1-&gt;2)-alpha-D-Man-(1-&gt;3)-[alpha-D-Man-(1-&gt;2)-alpha-D-Man-(1-&gt;6)]-alpha-D-Man-(1-&gt;6)]-beta-D-Man-(1-&gt;4)-beta-D-GlcNAc-(1-&gt;4)-alpha-D-GlcNAc-diphospho-di-trans,poly-cis-dolichol + a di-trans,poly-cis-dolichyl phosphate + H(+)</text>
        <dbReference type="Rhea" id="RHEA:29543"/>
        <dbReference type="Rhea" id="RHEA-COMP:19498"/>
        <dbReference type="Rhea" id="RHEA-COMP:19502"/>
        <dbReference type="Rhea" id="RHEA-COMP:19512"/>
        <dbReference type="Rhea" id="RHEA-COMP:19522"/>
        <dbReference type="ChEBI" id="CHEBI:15378"/>
        <dbReference type="ChEBI" id="CHEBI:57525"/>
        <dbReference type="ChEBI" id="CHEBI:57683"/>
        <dbReference type="ChEBI" id="CHEBI:132522"/>
        <dbReference type="ChEBI" id="CHEBI:132523"/>
        <dbReference type="EC" id="2.4.1.256"/>
    </reaction>
    <physiologicalReaction direction="left-to-right" evidence="13">
        <dbReference type="Rhea" id="RHEA:29544"/>
    </physiologicalReaction>
</comment>
<dbReference type="PIRSF" id="PIRSF028810">
    <property type="entry name" value="Alpha1_2_glucosyltferase_Alg10"/>
    <property type="match status" value="1"/>
</dbReference>
<evidence type="ECO:0000256" key="16">
    <source>
        <dbReference type="SAM" id="SignalP"/>
    </source>
</evidence>
<evidence type="ECO:0000256" key="7">
    <source>
        <dbReference type="ARBA" id="ARBA00022679"/>
    </source>
</evidence>
<evidence type="ECO:0000256" key="14">
    <source>
        <dbReference type="PIRNR" id="PIRNR028810"/>
    </source>
</evidence>
<keyword evidence="7" id="KW-0808">Transferase</keyword>
<evidence type="ECO:0000256" key="5">
    <source>
        <dbReference type="ARBA" id="ARBA00018512"/>
    </source>
</evidence>
<evidence type="ECO:0000256" key="4">
    <source>
        <dbReference type="ARBA" id="ARBA00011967"/>
    </source>
</evidence>
<evidence type="ECO:0000313" key="17">
    <source>
        <dbReference type="EMBL" id="KAI7838534.1"/>
    </source>
</evidence>
<comment type="caution">
    <text evidence="14">Lacks conserved residue(s) required for the propagation of feature annotation.</text>
</comment>
<keyword evidence="10 14" id="KW-1133">Transmembrane helix</keyword>
<dbReference type="PANTHER" id="PTHR12989">
    <property type="entry name" value="ALPHA-1,2-GLUCOSYLTRANSFERASE ALG10"/>
    <property type="match status" value="1"/>
</dbReference>
<comment type="caution">
    <text evidence="17">The sequence shown here is derived from an EMBL/GenBank/DDBJ whole genome shotgun (WGS) entry which is preliminary data.</text>
</comment>
<evidence type="ECO:0000256" key="6">
    <source>
        <dbReference type="ARBA" id="ARBA00022676"/>
    </source>
</evidence>
<dbReference type="PANTHER" id="PTHR12989:SF10">
    <property type="entry name" value="DOL-P-GLC:GLC(2)MAN(9)GLCNAC(2)-PP-DOL ALPHA-1,2-GLUCOSYLTRANSFERASE-RELATED"/>
    <property type="match status" value="1"/>
</dbReference>
<comment type="function">
    <text evidence="12">Dol-P-Glc:Glc(2)Man(9)GlcNAc(2)-PP-Dol alpha-1,2-glucosyltransferase that operates in the biosynthetic pathway of dolichol-linked oligosaccharides, the glycan precursors employed in protein asparagine (N)-glycosylation. The assembly of dolichol-linked oligosaccharides begins on the cytosolic side of the endoplasmic reticulum membrane and finishes in its lumen. The sequential addition of sugars to dolichol pyrophosphate produces dolichol-linked oligosaccharides containing fourteen sugars, including two GlcNAcs, nine mannoses and three glucoses. Once assembled, the oligosaccharide is transferred from the lipid to nascent proteins by oligosaccharyltransferases. In the lumen of the endoplasmic reticulum, adds the third and last glucose residue from dolichyl phosphate glucose (Dol-P-Glc) onto the lipid-linked oligosaccharide intermediate Glc(2)Man(9)GlcNAc(2)-PP-Dol to produce Glc(3)Man(9)GlcNAc(2)-PP-Dol.</text>
</comment>
<keyword evidence="18" id="KW-1185">Reference proteome</keyword>
<feature type="transmembrane region" description="Helical" evidence="14">
    <location>
        <begin position="335"/>
        <end position="362"/>
    </location>
</feature>
<feature type="transmembrane region" description="Helical" evidence="14">
    <location>
        <begin position="261"/>
        <end position="283"/>
    </location>
</feature>
<sequence>MPSLAQLAALLLPVTAAVAAAFAALAPEPYMDEPFHVPQTRRYCEGRWREWDHKITTFPGLYFFGAAVGRLEYAAQRLLGAASPQLCSATALRSVNLLFGAACLPLFHAAAASLDGHRTPAQLALMTAACALFPLHFFYQFLYYTDVPSLFFTLATVLAAARRRYCLAGALGAAAVLMRQTNAVWVAYALASAVLDECLPEGGKKQAERQGAAKPRQRGGSSGGSNDSSTAVSAALQAAAGDVQQLVRRAWVLKWHLAAQLWPLAAVVAAFAAFVVLNGGIVLGDKAHHAPVHHWAQPLYCLLFITAWLAPAFWSPPALASAAGSLARVLRCRPAATAAGLVAGAAAAAAAVHCGTLVHPFLLADNRHYVFYIWRRIVNRTLWSRYALVPAYLYSAAALAARLAHHGWLRVVLLAGASCVVLIPAHLIEFRYFTVPFYLTFLHMRTPSTSALAAIAALFAAANAATVYLFLTRPFAWADGSTARFIW</sequence>
<evidence type="ECO:0000256" key="2">
    <source>
        <dbReference type="ARBA" id="ARBA00004922"/>
    </source>
</evidence>
<reference evidence="17" key="1">
    <citation type="submission" date="2020-11" db="EMBL/GenBank/DDBJ databases">
        <title>Chlorella ohadii genome sequencing and assembly.</title>
        <authorList>
            <person name="Murik O."/>
            <person name="Treves H."/>
            <person name="Kedem I."/>
            <person name="Shotland Y."/>
            <person name="Kaplan A."/>
        </authorList>
    </citation>
    <scope>NUCLEOTIDE SEQUENCE</scope>
    <source>
        <strain evidence="17">1</strain>
    </source>
</reference>
<evidence type="ECO:0000256" key="8">
    <source>
        <dbReference type="ARBA" id="ARBA00022692"/>
    </source>
</evidence>
<evidence type="ECO:0000256" key="12">
    <source>
        <dbReference type="ARBA" id="ARBA00044727"/>
    </source>
</evidence>
<feature type="transmembrane region" description="Helical" evidence="14">
    <location>
        <begin position="295"/>
        <end position="314"/>
    </location>
</feature>
<evidence type="ECO:0000256" key="15">
    <source>
        <dbReference type="SAM" id="MobiDB-lite"/>
    </source>
</evidence>
<organism evidence="17 18">
    <name type="scientific">Chlorella ohadii</name>
    <dbReference type="NCBI Taxonomy" id="2649997"/>
    <lineage>
        <taxon>Eukaryota</taxon>
        <taxon>Viridiplantae</taxon>
        <taxon>Chlorophyta</taxon>
        <taxon>core chlorophytes</taxon>
        <taxon>Trebouxiophyceae</taxon>
        <taxon>Chlorellales</taxon>
        <taxon>Chlorellaceae</taxon>
        <taxon>Chlorella clade</taxon>
        <taxon>Chlorella</taxon>
    </lineage>
</organism>
<keyword evidence="11 14" id="KW-0472">Membrane</keyword>
<keyword evidence="8 14" id="KW-0812">Transmembrane</keyword>
<feature type="chain" id="PRO_5042191974" description="Dol-P-Glc:Glc(2)Man(9)GlcNAc(2)-PP-Dol alpha-1,2-glucosyltransferase" evidence="16">
    <location>
        <begin position="20"/>
        <end position="487"/>
    </location>
</feature>
<dbReference type="GO" id="GO:0106073">
    <property type="term" value="F:dolichyl pyrophosphate Glc2Man9GlcNAc2 alpha-1,2-glucosyltransferase activity"/>
    <property type="evidence" value="ECO:0007669"/>
    <property type="project" value="UniProtKB-UniRule"/>
</dbReference>
<proteinExistence type="inferred from homology"/>
<keyword evidence="6 14" id="KW-0328">Glycosyltransferase</keyword>
<protein>
    <recommendedName>
        <fullName evidence="5 14">Dol-P-Glc:Glc(2)Man(9)GlcNAc(2)-PP-Dol alpha-1,2-glucosyltransferase</fullName>
        <ecNumber evidence="4 14">2.4.1.256</ecNumber>
    </recommendedName>
</protein>
<dbReference type="InterPro" id="IPR016900">
    <property type="entry name" value="Alg10"/>
</dbReference>
<feature type="transmembrane region" description="Helical" evidence="14">
    <location>
        <begin position="123"/>
        <end position="144"/>
    </location>
</feature>
<dbReference type="EMBL" id="JADXDR010000124">
    <property type="protein sequence ID" value="KAI7838534.1"/>
    <property type="molecule type" value="Genomic_DNA"/>
</dbReference>
<comment type="subcellular location">
    <subcellularLocation>
        <location evidence="1">Endoplasmic reticulum membrane</location>
        <topology evidence="1">Multi-pass membrane protein</topology>
    </subcellularLocation>
</comment>
<feature type="transmembrane region" description="Helical" evidence="14">
    <location>
        <begin position="150"/>
        <end position="177"/>
    </location>
</feature>
<evidence type="ECO:0000256" key="10">
    <source>
        <dbReference type="ARBA" id="ARBA00022989"/>
    </source>
</evidence>
<feature type="region of interest" description="Disordered" evidence="15">
    <location>
        <begin position="206"/>
        <end position="229"/>
    </location>
</feature>
<keyword evidence="9" id="KW-0256">Endoplasmic reticulum</keyword>
<name>A0AAD5GZN5_9CHLO</name>
<feature type="transmembrane region" description="Helical" evidence="14">
    <location>
        <begin position="91"/>
        <end position="111"/>
    </location>
</feature>
<evidence type="ECO:0000313" key="18">
    <source>
        <dbReference type="Proteomes" id="UP001205105"/>
    </source>
</evidence>